<organism evidence="1">
    <name type="scientific">marine sediment metagenome</name>
    <dbReference type="NCBI Taxonomy" id="412755"/>
    <lineage>
        <taxon>unclassified sequences</taxon>
        <taxon>metagenomes</taxon>
        <taxon>ecological metagenomes</taxon>
    </lineage>
</organism>
<sequence length="66" mass="7980">MSTDKDNWIINKSEEIALKLTGWEFSMLGSHMQMMCFIRAEEEYAEYYADQLDHTYEQVKEERMFS</sequence>
<reference evidence="1" key="1">
    <citation type="journal article" date="2015" name="Nature">
        <title>Complex archaea that bridge the gap between prokaryotes and eukaryotes.</title>
        <authorList>
            <person name="Spang A."/>
            <person name="Saw J.H."/>
            <person name="Jorgensen S.L."/>
            <person name="Zaremba-Niedzwiedzka K."/>
            <person name="Martijn J."/>
            <person name="Lind A.E."/>
            <person name="van Eijk R."/>
            <person name="Schleper C."/>
            <person name="Guy L."/>
            <person name="Ettema T.J."/>
        </authorList>
    </citation>
    <scope>NUCLEOTIDE SEQUENCE</scope>
</reference>
<proteinExistence type="predicted"/>
<gene>
    <name evidence="1" type="ORF">LCGC14_0408940</name>
</gene>
<dbReference type="AlphaFoldDB" id="A0A0F9TCJ2"/>
<accession>A0A0F9TCJ2</accession>
<name>A0A0F9TCJ2_9ZZZZ</name>
<evidence type="ECO:0000313" key="1">
    <source>
        <dbReference type="EMBL" id="KKN72652.1"/>
    </source>
</evidence>
<comment type="caution">
    <text evidence="1">The sequence shown here is derived from an EMBL/GenBank/DDBJ whole genome shotgun (WGS) entry which is preliminary data.</text>
</comment>
<dbReference type="EMBL" id="LAZR01000358">
    <property type="protein sequence ID" value="KKN72652.1"/>
    <property type="molecule type" value="Genomic_DNA"/>
</dbReference>
<protein>
    <submittedName>
        <fullName evidence="1">Uncharacterized protein</fullName>
    </submittedName>
</protein>